<keyword evidence="2" id="KW-1133">Transmembrane helix</keyword>
<protein>
    <recommendedName>
        <fullName evidence="5">DUF4175 family protein</fullName>
    </recommendedName>
</protein>
<evidence type="ECO:0000313" key="4">
    <source>
        <dbReference type="Proteomes" id="UP000199391"/>
    </source>
</evidence>
<sequence length="695" mass="76104">MSVDADFRATVQRRLWRAFLLRRAPLWALVLLPPLLVCALTVAGPRTASQGAAGLPPFAIPLFLLGVGLIWLILDLRALRRRLAVEWPRWLDAAFPALEDSSELLASEPASAIARLQRKRLQARLLDVLNDDGYRAIARTRVRWRVLPLILSLLAAGAAWALQQVAAPKPAASSASAAARPAAPGELTLRVTPPAYTKAAAFETAAKDIQIPQYSDVRWCFARPGEPASAVELSDGQSLPVARECAAWKATESVFWRARHLPTARHNILVTPDQPPRVAIAAPKEAIHLLAAGAKNVQLSVSTRDDYGIVRASLHMTLARGSGENIRFSDKEMPLPQSNDPRGRQWQKNWSLEELGMEPGDELYFFVRATDNAPEHPHTVQSPTYTLRLPGPQAESLDATALPTLVKPENLRSQRQIIIDTEQLVADMPKLGPAALRARSEAIAGDQAKLRLRYGQFLGEESTLFGDDEHGPGDSHDHGGSAPAPGGFGKMDNVLQRFGHAHDEADNATIFDPQTKEVLRRALKAMWEAEKQLRAIAPKPALPPEYKALAAIKELQQAERVYLHRTAFVPPAIKEEKRMSGDVVGAQSYKRAQGAANDVIPQDVRELVQSLGAGGVLPALWSKTARDVIAARIANDEQKLAAQRAVQDVADGCHACRDELRAWLRGTLTEVPVVLQARPRSDTKFGQAWRGKEQP</sequence>
<evidence type="ECO:0008006" key="5">
    <source>
        <dbReference type="Google" id="ProtNLM"/>
    </source>
</evidence>
<keyword evidence="4" id="KW-1185">Reference proteome</keyword>
<organism evidence="3 4">
    <name type="scientific">Pseudoduganella namucuonensis</name>
    <dbReference type="NCBI Taxonomy" id="1035707"/>
    <lineage>
        <taxon>Bacteria</taxon>
        <taxon>Pseudomonadati</taxon>
        <taxon>Pseudomonadota</taxon>
        <taxon>Betaproteobacteria</taxon>
        <taxon>Burkholderiales</taxon>
        <taxon>Oxalobacteraceae</taxon>
        <taxon>Telluria group</taxon>
        <taxon>Pseudoduganella</taxon>
    </lineage>
</organism>
<feature type="transmembrane region" description="Helical" evidence="2">
    <location>
        <begin position="24"/>
        <end position="43"/>
    </location>
</feature>
<evidence type="ECO:0000256" key="2">
    <source>
        <dbReference type="SAM" id="Phobius"/>
    </source>
</evidence>
<dbReference type="AlphaFoldDB" id="A0A1I7LDP5"/>
<feature type="transmembrane region" description="Helical" evidence="2">
    <location>
        <begin position="144"/>
        <end position="162"/>
    </location>
</feature>
<dbReference type="OrthoDB" id="780137at2"/>
<proteinExistence type="predicted"/>
<feature type="compositionally biased region" description="Basic and acidic residues" evidence="1">
    <location>
        <begin position="467"/>
        <end position="479"/>
    </location>
</feature>
<feature type="region of interest" description="Disordered" evidence="1">
    <location>
        <begin position="463"/>
        <end position="491"/>
    </location>
</feature>
<dbReference type="RefSeq" id="WP_093558099.1">
    <property type="nucleotide sequence ID" value="NZ_FPBO01000027.1"/>
</dbReference>
<dbReference type="Proteomes" id="UP000199391">
    <property type="component" value="Unassembled WGS sequence"/>
</dbReference>
<feature type="transmembrane region" description="Helical" evidence="2">
    <location>
        <begin position="55"/>
        <end position="74"/>
    </location>
</feature>
<gene>
    <name evidence="3" type="ORF">SAMN05216552_102722</name>
</gene>
<evidence type="ECO:0000313" key="3">
    <source>
        <dbReference type="EMBL" id="SFV07694.1"/>
    </source>
</evidence>
<reference evidence="4" key="1">
    <citation type="submission" date="2016-10" db="EMBL/GenBank/DDBJ databases">
        <authorList>
            <person name="Varghese N."/>
            <person name="Submissions S."/>
        </authorList>
    </citation>
    <scope>NUCLEOTIDE SEQUENCE [LARGE SCALE GENOMIC DNA]</scope>
    <source>
        <strain evidence="4">CGMCC 1.11014</strain>
    </source>
</reference>
<dbReference type="STRING" id="1035707.SAMN05216552_102722"/>
<accession>A0A1I7LDP5</accession>
<keyword evidence="2" id="KW-0472">Membrane</keyword>
<keyword evidence="2" id="KW-0812">Transmembrane</keyword>
<name>A0A1I7LDP5_9BURK</name>
<evidence type="ECO:0000256" key="1">
    <source>
        <dbReference type="SAM" id="MobiDB-lite"/>
    </source>
</evidence>
<dbReference type="EMBL" id="FPBO01000027">
    <property type="protein sequence ID" value="SFV07694.1"/>
    <property type="molecule type" value="Genomic_DNA"/>
</dbReference>